<dbReference type="Gene3D" id="3.40.1580.10">
    <property type="entry name" value="SMI1/KNR4-like"/>
    <property type="match status" value="1"/>
</dbReference>
<accession>A0A7D5GYB4</accession>
<protein>
    <submittedName>
        <fullName evidence="2">SMI1/KNR4 family protein</fullName>
    </submittedName>
</protein>
<dbReference type="RefSeq" id="WP_176569557.1">
    <property type="nucleotide sequence ID" value="NZ_CP056030.1"/>
</dbReference>
<evidence type="ECO:0000313" key="3">
    <source>
        <dbReference type="Proteomes" id="UP000509568"/>
    </source>
</evidence>
<evidence type="ECO:0000259" key="1">
    <source>
        <dbReference type="SMART" id="SM00860"/>
    </source>
</evidence>
<proteinExistence type="predicted"/>
<dbReference type="InterPro" id="IPR037883">
    <property type="entry name" value="Knr4/Smi1-like_sf"/>
</dbReference>
<dbReference type="InterPro" id="IPR018958">
    <property type="entry name" value="Knr4/Smi1-like_dom"/>
</dbReference>
<reference evidence="2 3" key="1">
    <citation type="submission" date="2020-06" db="EMBL/GenBank/DDBJ databases">
        <title>Pseudomonas eucalypticola sp. nov., an endophyte of Eucalyptus dunnii leaves with biocontrol ability of eucalyptus leaf blight.</title>
        <authorList>
            <person name="Liu Y."/>
            <person name="Song Z."/>
            <person name="Zeng H."/>
            <person name="Lu M."/>
            <person name="Wang X."/>
            <person name="Lian X."/>
            <person name="Zhang Q."/>
        </authorList>
    </citation>
    <scope>NUCLEOTIDE SEQUENCE [LARGE SCALE GENOMIC DNA]</scope>
    <source>
        <strain evidence="2 3">NP-1</strain>
    </source>
</reference>
<dbReference type="Pfam" id="PF09346">
    <property type="entry name" value="SMI1_KNR4"/>
    <property type="match status" value="1"/>
</dbReference>
<gene>
    <name evidence="2" type="ORF">HWQ56_00800</name>
</gene>
<dbReference type="Proteomes" id="UP000509568">
    <property type="component" value="Chromosome"/>
</dbReference>
<dbReference type="SUPFAM" id="SSF160631">
    <property type="entry name" value="SMI1/KNR4-like"/>
    <property type="match status" value="1"/>
</dbReference>
<dbReference type="KEGG" id="pez:HWQ56_00800"/>
<sequence>MSDFVLLHPYSKICLEDIHSLENKLEFKLPQSFVDLYLHYNGGVPEKSWVVTNDGYDPMQIADFKFISKEVDSADTEDILGCYQFMLMRDVIPHTLLPFAVDDGGNFFCLDMLNGTVQFYATDAFRPDRSSAANHLAAQKILASSFSMFLDNLELESGLDE</sequence>
<dbReference type="AlphaFoldDB" id="A0A7D5GYB4"/>
<dbReference type="EMBL" id="CP056030">
    <property type="protein sequence ID" value="QKZ02407.1"/>
    <property type="molecule type" value="Genomic_DNA"/>
</dbReference>
<evidence type="ECO:0000313" key="2">
    <source>
        <dbReference type="EMBL" id="QKZ02407.1"/>
    </source>
</evidence>
<keyword evidence="3" id="KW-1185">Reference proteome</keyword>
<name>A0A7D5GYB4_9PSED</name>
<organism evidence="2 3">
    <name type="scientific">Pseudomonas eucalypticola</name>
    <dbReference type="NCBI Taxonomy" id="2599595"/>
    <lineage>
        <taxon>Bacteria</taxon>
        <taxon>Pseudomonadati</taxon>
        <taxon>Pseudomonadota</taxon>
        <taxon>Gammaproteobacteria</taxon>
        <taxon>Pseudomonadales</taxon>
        <taxon>Pseudomonadaceae</taxon>
        <taxon>Pseudomonas</taxon>
    </lineage>
</organism>
<dbReference type="SMART" id="SM00860">
    <property type="entry name" value="SMI1_KNR4"/>
    <property type="match status" value="1"/>
</dbReference>
<feature type="domain" description="Knr4/Smi1-like" evidence="1">
    <location>
        <begin position="12"/>
        <end position="152"/>
    </location>
</feature>